<accession>A0A1Q6A538</accession>
<gene>
    <name evidence="2" type="ORF">RG47T_4597</name>
</gene>
<dbReference type="InterPro" id="IPR021314">
    <property type="entry name" value="DUF2911"/>
</dbReference>
<evidence type="ECO:0000313" key="2">
    <source>
        <dbReference type="EMBL" id="OKS89116.1"/>
    </source>
</evidence>
<feature type="chain" id="PRO_5012457176" description="DUF2911 domain-containing protein" evidence="1">
    <location>
        <begin position="24"/>
        <end position="284"/>
    </location>
</feature>
<organism evidence="2 3">
    <name type="scientific">Mucilaginibacter polytrichastri</name>
    <dbReference type="NCBI Taxonomy" id="1302689"/>
    <lineage>
        <taxon>Bacteria</taxon>
        <taxon>Pseudomonadati</taxon>
        <taxon>Bacteroidota</taxon>
        <taxon>Sphingobacteriia</taxon>
        <taxon>Sphingobacteriales</taxon>
        <taxon>Sphingobacteriaceae</taxon>
        <taxon>Mucilaginibacter</taxon>
    </lineage>
</organism>
<dbReference type="Pfam" id="PF11138">
    <property type="entry name" value="DUF2911"/>
    <property type="match status" value="1"/>
</dbReference>
<comment type="caution">
    <text evidence="2">The sequence shown here is derived from an EMBL/GenBank/DDBJ whole genome shotgun (WGS) entry which is preliminary data.</text>
</comment>
<keyword evidence="1" id="KW-0732">Signal</keyword>
<dbReference type="EMBL" id="MPPL01000001">
    <property type="protein sequence ID" value="OKS89116.1"/>
    <property type="molecule type" value="Genomic_DNA"/>
</dbReference>
<dbReference type="STRING" id="1302689.RG47T_4597"/>
<dbReference type="Proteomes" id="UP000186720">
    <property type="component" value="Unassembled WGS sequence"/>
</dbReference>
<evidence type="ECO:0000256" key="1">
    <source>
        <dbReference type="SAM" id="SignalP"/>
    </source>
</evidence>
<proteinExistence type="predicted"/>
<feature type="signal peptide" evidence="1">
    <location>
        <begin position="1"/>
        <end position="23"/>
    </location>
</feature>
<dbReference type="Gene3D" id="1.25.40.1040">
    <property type="match status" value="1"/>
</dbReference>
<reference evidence="2 3" key="1">
    <citation type="submission" date="2016-11" db="EMBL/GenBank/DDBJ databases">
        <title>Whole Genome Sequencing of Mucilaginibacter polytrichastri RG4-7(T) isolated from the moss sample.</title>
        <authorList>
            <person name="Li Y."/>
        </authorList>
    </citation>
    <scope>NUCLEOTIDE SEQUENCE [LARGE SCALE GENOMIC DNA]</scope>
    <source>
        <strain evidence="2 3">RG4-7</strain>
    </source>
</reference>
<dbReference type="RefSeq" id="WP_245770827.1">
    <property type="nucleotide sequence ID" value="NZ_FPAM01000007.1"/>
</dbReference>
<keyword evidence="3" id="KW-1185">Reference proteome</keyword>
<dbReference type="AlphaFoldDB" id="A0A1Q6A538"/>
<name>A0A1Q6A538_9SPHI</name>
<evidence type="ECO:0000313" key="3">
    <source>
        <dbReference type="Proteomes" id="UP000186720"/>
    </source>
</evidence>
<protein>
    <recommendedName>
        <fullName evidence="4">DUF2911 domain-containing protein</fullName>
    </recommendedName>
</protein>
<evidence type="ECO:0008006" key="4">
    <source>
        <dbReference type="Google" id="ProtNLM"/>
    </source>
</evidence>
<sequence>MMKKIYIQLMLFIAVCCSAQVHAQGLKMPQASSGQTITQEFGLGSITLTYSRPNVKGRKIFGEGTLQPYGEVWRTGANQATVIKFADDVTIEGNKVPAGEYSLFSIPGKNEWTIILNKTAKQWGAYQYKQADDVVRFTVKPVNVKDLVETFTMQFTNVKPTTCDLTFMWEHTAIIMHLTTDVDTRIMAGIDEAMKGEKKPYFAAAQYYYENNKDLGKALSWMNELEKNDPKAYYYKVWKARIQLKIGDKAGAITTATQGVALAKADKSDEYTRLNEAVITEAKK</sequence>